<evidence type="ECO:0000313" key="2">
    <source>
        <dbReference type="Proteomes" id="UP001620626"/>
    </source>
</evidence>
<accession>A0ABD2K421</accession>
<dbReference type="AlphaFoldDB" id="A0ABD2K421"/>
<sequence length="283" mass="32041">MAQTNSKKLEEIKTGKCAFEQYFCLMISCVVVGNPSYAFTDWQCSYSNNAQVCAERTEQKLRELNHFKNPHCKCEFGKFNEEMANEKPAAPLSTRPFPNLFCLRGAYDYKGYGIVKDLECAPEDRYCFIANCKTADSKEGIMAWGCMESDNCTAITEKLSTNKRKKYECRCAFGGFGANTTNENMAIPSWIPPPTLPTTTASPPIEAQVWSCLLKTACDPNNNFGNATKPGRRFKLKVNCQTVEEQIKKVPIKKMEYLSTEYFFSARRGPKPIFLEDFEPMHG</sequence>
<reference evidence="1 2" key="1">
    <citation type="submission" date="2024-10" db="EMBL/GenBank/DDBJ databases">
        <authorList>
            <person name="Kim D."/>
        </authorList>
    </citation>
    <scope>NUCLEOTIDE SEQUENCE [LARGE SCALE GENOMIC DNA]</scope>
    <source>
        <strain evidence="1">BH-2024</strain>
    </source>
</reference>
<protein>
    <submittedName>
        <fullName evidence="1">Uncharacterized protein</fullName>
    </submittedName>
</protein>
<organism evidence="1 2">
    <name type="scientific">Heterodera trifolii</name>
    <dbReference type="NCBI Taxonomy" id="157864"/>
    <lineage>
        <taxon>Eukaryota</taxon>
        <taxon>Metazoa</taxon>
        <taxon>Ecdysozoa</taxon>
        <taxon>Nematoda</taxon>
        <taxon>Chromadorea</taxon>
        <taxon>Rhabditida</taxon>
        <taxon>Tylenchina</taxon>
        <taxon>Tylenchomorpha</taxon>
        <taxon>Tylenchoidea</taxon>
        <taxon>Heteroderidae</taxon>
        <taxon>Heteroderinae</taxon>
        <taxon>Heterodera</taxon>
    </lineage>
</organism>
<comment type="caution">
    <text evidence="1">The sequence shown here is derived from an EMBL/GenBank/DDBJ whole genome shotgun (WGS) entry which is preliminary data.</text>
</comment>
<name>A0ABD2K421_9BILA</name>
<dbReference type="Proteomes" id="UP001620626">
    <property type="component" value="Unassembled WGS sequence"/>
</dbReference>
<evidence type="ECO:0000313" key="1">
    <source>
        <dbReference type="EMBL" id="KAL3097623.1"/>
    </source>
</evidence>
<keyword evidence="2" id="KW-1185">Reference proteome</keyword>
<proteinExistence type="predicted"/>
<dbReference type="EMBL" id="JBICBT010000839">
    <property type="protein sequence ID" value="KAL3097623.1"/>
    <property type="molecule type" value="Genomic_DNA"/>
</dbReference>
<gene>
    <name evidence="1" type="ORF">niasHT_023423</name>
</gene>